<dbReference type="Pfam" id="PF00249">
    <property type="entry name" value="Myb_DNA-binding"/>
    <property type="match status" value="1"/>
</dbReference>
<evidence type="ECO:0000259" key="3">
    <source>
        <dbReference type="PROSITE" id="PS51294"/>
    </source>
</evidence>
<dbReference type="AlphaFoldDB" id="A0A822ZI52"/>
<dbReference type="PROSITE" id="PS50090">
    <property type="entry name" value="MYB_LIKE"/>
    <property type="match status" value="1"/>
</dbReference>
<feature type="domain" description="HTH myb-type" evidence="3">
    <location>
        <begin position="849"/>
        <end position="908"/>
    </location>
</feature>
<dbReference type="PROSITE" id="PS51294">
    <property type="entry name" value="HTH_MYB"/>
    <property type="match status" value="1"/>
</dbReference>
<dbReference type="SUPFAM" id="SSF52540">
    <property type="entry name" value="P-loop containing nucleoside triphosphate hydrolases"/>
    <property type="match status" value="1"/>
</dbReference>
<feature type="compositionally biased region" description="Polar residues" evidence="1">
    <location>
        <begin position="828"/>
        <end position="838"/>
    </location>
</feature>
<gene>
    <name evidence="4" type="ORF">HUJ06_002543</name>
</gene>
<dbReference type="InterPro" id="IPR027417">
    <property type="entry name" value="P-loop_NTPase"/>
</dbReference>
<evidence type="ECO:0000256" key="1">
    <source>
        <dbReference type="SAM" id="MobiDB-lite"/>
    </source>
</evidence>
<feature type="region of interest" description="Disordered" evidence="1">
    <location>
        <begin position="828"/>
        <end position="852"/>
    </location>
</feature>
<dbReference type="InterPro" id="IPR017930">
    <property type="entry name" value="Myb_dom"/>
</dbReference>
<sequence length="971" mass="107260">MIMDSEVAQAPGMLELWECCSTSYDITIKKPIRSLFLVFLEVIIVGAQTGLGHDNGLGSGPGTKNAGIAGVLLNLLRHYYKNPIHSSLLLPLETGLPTGLGRDNGFLSGTGTKNAGIVGVLCNRLRHYYKKANPLFAFRIARGFHFFIVVAALLSGTGTNKVGIVGMLRNHSLRYYKEANPLFDVVLEAIRISYAGYPTRTFYEFLHRSSVLAPEVLEGNYDDDKVACQMILEKKGLKGYQLGKTMTLFICNLVGKVKWPAKYRLKGNDCTEGIQITQANQGCYNDPLAARETGALNEVKDKLEEPVVDCNSKISERPEPSDAPVPAEGAVEATQEGDTRGLSDIRLFEFACGGFSMETLVAAEGNDEQQVNGTSDENISPPLSFPKEIADPVVYKLVRVEGDGRLVPATDDEVMEVEDLLEDDKIELPLVADTGQNKGFSSEKANLEGSEGFLQSDNAEVDAEKLNARLEYIEVMLQKVKQEERLRLSCASPDRSSDCKIMDGKPSDQLNKLRASNEKLQSEVTLQEPIPLLSPRLNKSQTYEKGGTETFLRSTDGLLNNGSSASAHSTSSKPDFSILKEEICLDNLSIKELHETFKATFGRETSVKDKLWLKRRIAMGLTNSCDVSTTTFIIRGKTLVRNKVTEENSKSVDTTLTKDQVVVNDNCKDLPSNPTNQMEDQGVLSGKIFGKSDVESGYKSEDIHMEERAAKRVRKPTRRYIEELSEVESRECSGRFLSSVKNTGPTPSSPKYIARPVSNVRSDGTVVVTRQDSLGGSGVLVPYVSRVRRGRPRKNFMALMVISKAEKEKQPVFTCRSEHQQNVELENLDSSRGNSDDNVVTVPTAKGGTRRKHHRAWTLTEVMKLVEGVSRYGAGRWSEIKRLAFASYTYRTSVDLKDKWRNLLRASFAQSPTDKGMKNSRKHASMPIPAPILLRVRELAEMHAQSAPDLSSGKLAGRSGRNVNEARTGYL</sequence>
<evidence type="ECO:0000259" key="2">
    <source>
        <dbReference type="PROSITE" id="PS50090"/>
    </source>
</evidence>
<dbReference type="PANTHER" id="PTHR47122">
    <property type="entry name" value="MYB-LIKE DNA-BINDING DOMAIN CONTAINING PROTEIN, EXPRESSED"/>
    <property type="match status" value="1"/>
</dbReference>
<evidence type="ECO:0000313" key="5">
    <source>
        <dbReference type="Proteomes" id="UP000607653"/>
    </source>
</evidence>
<dbReference type="Proteomes" id="UP000607653">
    <property type="component" value="Unassembled WGS sequence"/>
</dbReference>
<feature type="domain" description="Myb-like" evidence="2">
    <location>
        <begin position="849"/>
        <end position="904"/>
    </location>
</feature>
<dbReference type="PANTHER" id="PTHR47122:SF4">
    <property type="entry name" value="TRF-LIKE 3"/>
    <property type="match status" value="1"/>
</dbReference>
<dbReference type="InterPro" id="IPR001005">
    <property type="entry name" value="SANT/Myb"/>
</dbReference>
<feature type="region of interest" description="Disordered" evidence="1">
    <location>
        <begin position="313"/>
        <end position="338"/>
    </location>
</feature>
<dbReference type="SMART" id="SM00717">
    <property type="entry name" value="SANT"/>
    <property type="match status" value="1"/>
</dbReference>
<evidence type="ECO:0000313" key="4">
    <source>
        <dbReference type="EMBL" id="DAD44313.1"/>
    </source>
</evidence>
<proteinExistence type="predicted"/>
<reference evidence="4 5" key="1">
    <citation type="journal article" date="2020" name="Mol. Biol. Evol.">
        <title>Distinct Expression and Methylation Patterns for Genes with Different Fates following a Single Whole-Genome Duplication in Flowering Plants.</title>
        <authorList>
            <person name="Shi T."/>
            <person name="Rahmani R.S."/>
            <person name="Gugger P.F."/>
            <person name="Wang M."/>
            <person name="Li H."/>
            <person name="Zhang Y."/>
            <person name="Li Z."/>
            <person name="Wang Q."/>
            <person name="Van de Peer Y."/>
            <person name="Marchal K."/>
            <person name="Chen J."/>
        </authorList>
    </citation>
    <scope>NUCLEOTIDE SEQUENCE [LARGE SCALE GENOMIC DNA]</scope>
    <source>
        <tissue evidence="4">Leaf</tissue>
    </source>
</reference>
<keyword evidence="5" id="KW-1185">Reference proteome</keyword>
<name>A0A822ZI52_NELNU</name>
<dbReference type="InterPro" id="IPR009057">
    <property type="entry name" value="Homeodomain-like_sf"/>
</dbReference>
<dbReference type="CDD" id="cd11660">
    <property type="entry name" value="SANT_TRF"/>
    <property type="match status" value="1"/>
</dbReference>
<comment type="caution">
    <text evidence="4">The sequence shown here is derived from an EMBL/GenBank/DDBJ whole genome shotgun (WGS) entry which is preliminary data.</text>
</comment>
<organism evidence="4 5">
    <name type="scientific">Nelumbo nucifera</name>
    <name type="common">Sacred lotus</name>
    <dbReference type="NCBI Taxonomy" id="4432"/>
    <lineage>
        <taxon>Eukaryota</taxon>
        <taxon>Viridiplantae</taxon>
        <taxon>Streptophyta</taxon>
        <taxon>Embryophyta</taxon>
        <taxon>Tracheophyta</taxon>
        <taxon>Spermatophyta</taxon>
        <taxon>Magnoliopsida</taxon>
        <taxon>Proteales</taxon>
        <taxon>Nelumbonaceae</taxon>
        <taxon>Nelumbo</taxon>
    </lineage>
</organism>
<dbReference type="Gene3D" id="1.10.246.220">
    <property type="match status" value="1"/>
</dbReference>
<dbReference type="EMBL" id="DUZY01000007">
    <property type="protein sequence ID" value="DAD44313.1"/>
    <property type="molecule type" value="Genomic_DNA"/>
</dbReference>
<dbReference type="SUPFAM" id="SSF46689">
    <property type="entry name" value="Homeodomain-like"/>
    <property type="match status" value="1"/>
</dbReference>
<feature type="region of interest" description="Disordered" evidence="1">
    <location>
        <begin position="947"/>
        <end position="971"/>
    </location>
</feature>
<accession>A0A822ZI52</accession>
<protein>
    <submittedName>
        <fullName evidence="4">Uncharacterized protein</fullName>
    </submittedName>
</protein>